<evidence type="ECO:0000256" key="7">
    <source>
        <dbReference type="PROSITE-ProRule" id="PRU00552"/>
    </source>
</evidence>
<evidence type="ECO:0000256" key="6">
    <source>
        <dbReference type="ARBA" id="ARBA00047984"/>
    </source>
</evidence>
<dbReference type="InterPro" id="IPR001650">
    <property type="entry name" value="Helicase_C-like"/>
</dbReference>
<keyword evidence="3 8" id="KW-0378">Hydrolase</keyword>
<dbReference type="InterPro" id="IPR000629">
    <property type="entry name" value="RNA-helicase_DEAD-box_CS"/>
</dbReference>
<keyword evidence="5 8" id="KW-0067">ATP-binding</keyword>
<evidence type="ECO:0000259" key="12">
    <source>
        <dbReference type="PROSITE" id="PS51195"/>
    </source>
</evidence>
<evidence type="ECO:0000256" key="4">
    <source>
        <dbReference type="ARBA" id="ARBA00022806"/>
    </source>
</evidence>
<feature type="domain" description="Helicase C-terminal" evidence="11">
    <location>
        <begin position="419"/>
        <end position="564"/>
    </location>
</feature>
<dbReference type="GO" id="GO:0016787">
    <property type="term" value="F:hydrolase activity"/>
    <property type="evidence" value="ECO:0007669"/>
    <property type="project" value="UniProtKB-KW"/>
</dbReference>
<feature type="short sequence motif" description="Q motif" evidence="7">
    <location>
        <begin position="178"/>
        <end position="206"/>
    </location>
</feature>
<dbReference type="GO" id="GO:0005524">
    <property type="term" value="F:ATP binding"/>
    <property type="evidence" value="ECO:0007669"/>
    <property type="project" value="UniProtKB-KW"/>
</dbReference>
<evidence type="ECO:0000256" key="2">
    <source>
        <dbReference type="ARBA" id="ARBA00022741"/>
    </source>
</evidence>
<dbReference type="SUPFAM" id="SSF52540">
    <property type="entry name" value="P-loop containing nucleoside triphosphate hydrolases"/>
    <property type="match status" value="2"/>
</dbReference>
<evidence type="ECO:0000313" key="13">
    <source>
        <dbReference type="EMBL" id="QOS47391.1"/>
    </source>
</evidence>
<dbReference type="PROSITE" id="PS51195">
    <property type="entry name" value="Q_MOTIF"/>
    <property type="match status" value="1"/>
</dbReference>
<evidence type="ECO:0000256" key="5">
    <source>
        <dbReference type="ARBA" id="ARBA00022840"/>
    </source>
</evidence>
<dbReference type="Pfam" id="PF00270">
    <property type="entry name" value="DEAD"/>
    <property type="match status" value="1"/>
</dbReference>
<comment type="catalytic activity">
    <reaction evidence="6">
        <text>ATP + H2O = ADP + phosphate + H(+)</text>
        <dbReference type="Rhea" id="RHEA:13065"/>
        <dbReference type="ChEBI" id="CHEBI:15377"/>
        <dbReference type="ChEBI" id="CHEBI:15378"/>
        <dbReference type="ChEBI" id="CHEBI:30616"/>
        <dbReference type="ChEBI" id="CHEBI:43474"/>
        <dbReference type="ChEBI" id="CHEBI:456216"/>
        <dbReference type="EC" id="3.6.4.13"/>
    </reaction>
</comment>
<evidence type="ECO:0000256" key="8">
    <source>
        <dbReference type="RuleBase" id="RU000492"/>
    </source>
</evidence>
<dbReference type="InterPro" id="IPR014001">
    <property type="entry name" value="Helicase_ATP-bd"/>
</dbReference>
<dbReference type="PROSITE" id="PS51192">
    <property type="entry name" value="HELICASE_ATP_BIND_1"/>
    <property type="match status" value="1"/>
</dbReference>
<dbReference type="PROSITE" id="PS00039">
    <property type="entry name" value="DEAD_ATP_HELICASE"/>
    <property type="match status" value="1"/>
</dbReference>
<dbReference type="EMBL" id="MN329085">
    <property type="protein sequence ID" value="QOS47391.1"/>
    <property type="molecule type" value="mRNA"/>
</dbReference>
<dbReference type="Pfam" id="PF00271">
    <property type="entry name" value="Helicase_C"/>
    <property type="match status" value="1"/>
</dbReference>
<dbReference type="InterPro" id="IPR011545">
    <property type="entry name" value="DEAD/DEAH_box_helicase_dom"/>
</dbReference>
<reference evidence="13" key="1">
    <citation type="submission" date="2019-08" db="EMBL/GenBank/DDBJ databases">
        <authorList>
            <person name="Wang J."/>
            <person name="Xing S."/>
        </authorList>
    </citation>
    <scope>NUCLEOTIDE SEQUENCE</scope>
</reference>
<name>A0A7M1Y6B3_LOCMI</name>
<feature type="domain" description="DEAD-box RNA helicase Q" evidence="12">
    <location>
        <begin position="178"/>
        <end position="206"/>
    </location>
</feature>
<protein>
    <recommendedName>
        <fullName evidence="1">RNA helicase</fullName>
        <ecNumber evidence="1">3.6.4.13</ecNumber>
    </recommendedName>
</protein>
<proteinExistence type="evidence at transcript level"/>
<dbReference type="SMART" id="SM00490">
    <property type="entry name" value="HELICc"/>
    <property type="match status" value="1"/>
</dbReference>
<dbReference type="AlphaFoldDB" id="A0A7M1Y6B3"/>
<evidence type="ECO:0000259" key="10">
    <source>
        <dbReference type="PROSITE" id="PS51192"/>
    </source>
</evidence>
<dbReference type="PANTHER" id="PTHR47958">
    <property type="entry name" value="ATP-DEPENDENT RNA HELICASE DBP3"/>
    <property type="match status" value="1"/>
</dbReference>
<dbReference type="PROSITE" id="PS51194">
    <property type="entry name" value="HELICASE_CTER"/>
    <property type="match status" value="1"/>
</dbReference>
<keyword evidence="2 8" id="KW-0547">Nucleotide-binding</keyword>
<feature type="compositionally biased region" description="Basic and acidic residues" evidence="9">
    <location>
        <begin position="113"/>
        <end position="133"/>
    </location>
</feature>
<dbReference type="GO" id="GO:0003724">
    <property type="term" value="F:RNA helicase activity"/>
    <property type="evidence" value="ECO:0007669"/>
    <property type="project" value="UniProtKB-EC"/>
</dbReference>
<evidence type="ECO:0000259" key="11">
    <source>
        <dbReference type="PROSITE" id="PS51194"/>
    </source>
</evidence>
<evidence type="ECO:0000256" key="3">
    <source>
        <dbReference type="ARBA" id="ARBA00022801"/>
    </source>
</evidence>
<accession>A0A7M1Y6B3</accession>
<dbReference type="SMART" id="SM00487">
    <property type="entry name" value="DEXDc"/>
    <property type="match status" value="1"/>
</dbReference>
<dbReference type="GO" id="GO:0031047">
    <property type="term" value="P:regulatory ncRNA-mediated gene silencing"/>
    <property type="evidence" value="ECO:0007669"/>
    <property type="project" value="UniProtKB-ARBA"/>
</dbReference>
<feature type="region of interest" description="Disordered" evidence="9">
    <location>
        <begin position="571"/>
        <end position="599"/>
    </location>
</feature>
<dbReference type="FunFam" id="3.40.50.300:FF:000397">
    <property type="entry name" value="Probable ATP-dependent RNA helicase DDX4"/>
    <property type="match status" value="1"/>
</dbReference>
<feature type="compositionally biased region" description="Basic residues" evidence="9">
    <location>
        <begin position="53"/>
        <end position="69"/>
    </location>
</feature>
<evidence type="ECO:0000256" key="1">
    <source>
        <dbReference type="ARBA" id="ARBA00012552"/>
    </source>
</evidence>
<feature type="domain" description="Helicase ATP-binding" evidence="10">
    <location>
        <begin position="209"/>
        <end position="392"/>
    </location>
</feature>
<dbReference type="InterPro" id="IPR014014">
    <property type="entry name" value="RNA_helicase_DEAD_Q_motif"/>
</dbReference>
<dbReference type="FunFam" id="3.40.50.300:FF:000008">
    <property type="entry name" value="ATP-dependent RNA helicase RhlB"/>
    <property type="match status" value="1"/>
</dbReference>
<dbReference type="CDD" id="cd18787">
    <property type="entry name" value="SF2_C_DEAD"/>
    <property type="match status" value="1"/>
</dbReference>
<feature type="compositionally biased region" description="Basic and acidic residues" evidence="9">
    <location>
        <begin position="17"/>
        <end position="26"/>
    </location>
</feature>
<organism evidence="13">
    <name type="scientific">Locusta migratoria</name>
    <name type="common">Migratory locust</name>
    <dbReference type="NCBI Taxonomy" id="7004"/>
    <lineage>
        <taxon>Eukaryota</taxon>
        <taxon>Metazoa</taxon>
        <taxon>Ecdysozoa</taxon>
        <taxon>Arthropoda</taxon>
        <taxon>Hexapoda</taxon>
        <taxon>Insecta</taxon>
        <taxon>Pterygota</taxon>
        <taxon>Neoptera</taxon>
        <taxon>Polyneoptera</taxon>
        <taxon>Orthoptera</taxon>
        <taxon>Caelifera</taxon>
        <taxon>Acrididea</taxon>
        <taxon>Acridomorpha</taxon>
        <taxon>Acridoidea</taxon>
        <taxon>Acrididae</taxon>
        <taxon>Oedipodinae</taxon>
        <taxon>Locusta</taxon>
    </lineage>
</organism>
<dbReference type="InterPro" id="IPR027417">
    <property type="entry name" value="P-loop_NTPase"/>
</dbReference>
<keyword evidence="4 8" id="KW-0347">Helicase</keyword>
<feature type="compositionally biased region" description="Gly residues" evidence="9">
    <location>
        <begin position="70"/>
        <end position="81"/>
    </location>
</feature>
<dbReference type="EC" id="3.6.4.13" evidence="1"/>
<sequence>MSDEWDDGPSYTSVETPIDKGTDFGRGRGFVAYEDNDFDSPGLDENGDSGYRGRGHGNGRGRGRGRGRGSGRGGRGGGGGGRRFDDNDDGDGDRDRDSESFSSRGGGRSRGRGGRDDNRGRDENKTEPEKPREVYIPPPPTEDEDEIFGQGISSGINFDKYDNIKVEVTGENKPGPIPDFSRCGLREFVIQNVKKCGYTKPTPVQKYAIPIIAGGRDLMACAQTGSGKTAAFLLPIISTILNDPKELVITGQGCEPHAVILSPTRELALQIFNEARKFALGSIVKSVVVYGGTSTMHQAQQVSRGCHILVATPGRLMDFLNRGRVNFQSVRFVVLDEADRMLDMGFLPDIEKMMEHPTMVPTGERQTIMVSATFPEEIQRLATKFLSNYLFLAVGIVGGACSDVEQTFHKVSKFDKRAKLTEILREEGGKKVLVFVETKRIADFLAAFLCEAEFPTTSIHGDRLQSQREEALYDFKSGRMGILVATAVAARGLDIKNVAHVINYDLPKSIDEYVHRIGRTGRVGNRGRATSFYDPDVDAPLARDLVKILQQANQDIPSFLESDAKGGVSAYRGGQFGGSDIRSFEPENLAGPPEPEESW</sequence>
<dbReference type="Gene3D" id="3.40.50.300">
    <property type="entry name" value="P-loop containing nucleotide triphosphate hydrolases"/>
    <property type="match status" value="2"/>
</dbReference>
<comment type="similarity">
    <text evidence="8">Belongs to the DEAD box helicase family.</text>
</comment>
<feature type="region of interest" description="Disordered" evidence="9">
    <location>
        <begin position="1"/>
        <end position="142"/>
    </location>
</feature>
<dbReference type="GO" id="GO:0003676">
    <property type="term" value="F:nucleic acid binding"/>
    <property type="evidence" value="ECO:0007669"/>
    <property type="project" value="InterPro"/>
</dbReference>
<evidence type="ECO:0000256" key="9">
    <source>
        <dbReference type="SAM" id="MobiDB-lite"/>
    </source>
</evidence>